<name>A7TTK0_VANPO</name>
<evidence type="ECO:0000256" key="1">
    <source>
        <dbReference type="SAM" id="MobiDB-lite"/>
    </source>
</evidence>
<organism evidence="3">
    <name type="scientific">Vanderwaltozyma polyspora (strain ATCC 22028 / DSM 70294 / BCRC 21397 / CBS 2163 / NBRC 10782 / NRRL Y-8283 / UCD 57-17)</name>
    <name type="common">Kluyveromyces polysporus</name>
    <dbReference type="NCBI Taxonomy" id="436907"/>
    <lineage>
        <taxon>Eukaryota</taxon>
        <taxon>Fungi</taxon>
        <taxon>Dikarya</taxon>
        <taxon>Ascomycota</taxon>
        <taxon>Saccharomycotina</taxon>
        <taxon>Saccharomycetes</taxon>
        <taxon>Saccharomycetales</taxon>
        <taxon>Saccharomycetaceae</taxon>
        <taxon>Vanderwaltozyma</taxon>
    </lineage>
</organism>
<dbReference type="FunCoup" id="A7TTK0">
    <property type="interactions" value="40"/>
</dbReference>
<dbReference type="STRING" id="436907.A7TTK0"/>
<dbReference type="HOGENOM" id="CLU_698643_0_0_1"/>
<dbReference type="EMBL" id="DS480581">
    <property type="protein sequence ID" value="EDO14407.1"/>
    <property type="molecule type" value="Genomic_DNA"/>
</dbReference>
<evidence type="ECO:0000313" key="3">
    <source>
        <dbReference type="Proteomes" id="UP000000267"/>
    </source>
</evidence>
<feature type="compositionally biased region" description="Low complexity" evidence="1">
    <location>
        <begin position="91"/>
        <end position="100"/>
    </location>
</feature>
<reference evidence="2 3" key="1">
    <citation type="journal article" date="2007" name="Proc. Natl. Acad. Sci. U.S.A.">
        <title>Independent sorting-out of thousands of duplicated gene pairs in two yeast species descended from a whole-genome duplication.</title>
        <authorList>
            <person name="Scannell D.R."/>
            <person name="Frank A.C."/>
            <person name="Conant G.C."/>
            <person name="Byrne K.P."/>
            <person name="Woolfit M."/>
            <person name="Wolfe K.H."/>
        </authorList>
    </citation>
    <scope>NUCLEOTIDE SEQUENCE [LARGE SCALE GENOMIC DNA]</scope>
    <source>
        <strain evidence="3">ATCC 22028 / DSM 70294 / BCRC 21397 / CBS 2163 / NBRC 10782 / NRRL Y-8283 / UCD 57-17</strain>
    </source>
</reference>
<keyword evidence="3" id="KW-1185">Reference proteome</keyword>
<dbReference type="KEGG" id="vpo:Kpol_237p3"/>
<dbReference type="eggNOG" id="ENOG502S8CK">
    <property type="taxonomic scope" value="Eukaryota"/>
</dbReference>
<dbReference type="OrthoDB" id="3980759at2759"/>
<proteinExistence type="predicted"/>
<dbReference type="Proteomes" id="UP000000267">
    <property type="component" value="Unassembled WGS sequence"/>
</dbReference>
<evidence type="ECO:0000313" key="2">
    <source>
        <dbReference type="EMBL" id="EDO14407.1"/>
    </source>
</evidence>
<dbReference type="PhylomeDB" id="A7TTK0"/>
<gene>
    <name evidence="2" type="ORF">Kpol_237p3</name>
</gene>
<dbReference type="AlphaFoldDB" id="A7TTK0"/>
<dbReference type="GeneID" id="5542393"/>
<dbReference type="OMA" id="KFEKNYH"/>
<dbReference type="RefSeq" id="XP_001642265.1">
    <property type="nucleotide sequence ID" value="XM_001642215.1"/>
</dbReference>
<protein>
    <submittedName>
        <fullName evidence="2">Uncharacterized protein</fullName>
    </submittedName>
</protein>
<sequence length="351" mass="40021">MSNSRTLNNKTFLVDNREPVYNRNPNGHGNARMNGVVDAKKNGGYSSHFINTDDNYNYSSGQVNNFKQPQYHLNRNLLRSDKSKKGRSILNNNNGGWNSNRPDNQSNISNVNNRKINDTNLRNPKQNLTFGQNRNLKYTIINSERDLLKVDNNELMRKTGAIKNRYFSSITNLNDFRGEDGKLKPLINTLPKNVQLNRKKNYKLNKPVMQEKTSYKVVVELIDQVYNKYYNKLQPYRSISDDNIDLGSIENAIEKLCERLENSTATNKRTPNNVHDIAKISNSRTLLTSTIGNDSFELSFDGKALDRSDILRMVDSFSVAFSDDDDENDNGEFIASLSNKFLPAEITSSAL</sequence>
<feature type="compositionally biased region" description="Polar residues" evidence="1">
    <location>
        <begin position="101"/>
        <end position="128"/>
    </location>
</feature>
<accession>A7TTK0</accession>
<feature type="region of interest" description="Disordered" evidence="1">
    <location>
        <begin position="80"/>
        <end position="128"/>
    </location>
</feature>
<dbReference type="InParanoid" id="A7TTK0"/>